<dbReference type="Proteomes" id="UP000235145">
    <property type="component" value="Unassembled WGS sequence"/>
</dbReference>
<dbReference type="InterPro" id="IPR039865">
    <property type="entry name" value="PPP2R3C"/>
</dbReference>
<organism evidence="1 2">
    <name type="scientific">Lactuca sativa</name>
    <name type="common">Garden lettuce</name>
    <dbReference type="NCBI Taxonomy" id="4236"/>
    <lineage>
        <taxon>Eukaryota</taxon>
        <taxon>Viridiplantae</taxon>
        <taxon>Streptophyta</taxon>
        <taxon>Embryophyta</taxon>
        <taxon>Tracheophyta</taxon>
        <taxon>Spermatophyta</taxon>
        <taxon>Magnoliopsida</taxon>
        <taxon>eudicotyledons</taxon>
        <taxon>Gunneridae</taxon>
        <taxon>Pentapetalae</taxon>
        <taxon>asterids</taxon>
        <taxon>campanulids</taxon>
        <taxon>Asterales</taxon>
        <taxon>Asteraceae</taxon>
        <taxon>Cichorioideae</taxon>
        <taxon>Cichorieae</taxon>
        <taxon>Lactucinae</taxon>
        <taxon>Lactuca</taxon>
    </lineage>
</organism>
<accession>A0A9R1WFX5</accession>
<gene>
    <name evidence="1" type="ORF">LSAT_V11C100045660</name>
</gene>
<protein>
    <submittedName>
        <fullName evidence="1">Uncharacterized protein</fullName>
    </submittedName>
</protein>
<dbReference type="PANTHER" id="PTHR12085:SF6">
    <property type="entry name" value="CALCIUM BINDING PROTEIN"/>
    <property type="match status" value="1"/>
</dbReference>
<reference evidence="1 2" key="1">
    <citation type="journal article" date="2017" name="Nat. Commun.">
        <title>Genome assembly with in vitro proximity ligation data and whole-genome triplication in lettuce.</title>
        <authorList>
            <person name="Reyes-Chin-Wo S."/>
            <person name="Wang Z."/>
            <person name="Yang X."/>
            <person name="Kozik A."/>
            <person name="Arikit S."/>
            <person name="Song C."/>
            <person name="Xia L."/>
            <person name="Froenicke L."/>
            <person name="Lavelle D.O."/>
            <person name="Truco M.J."/>
            <person name="Xia R."/>
            <person name="Zhu S."/>
            <person name="Xu C."/>
            <person name="Xu H."/>
            <person name="Xu X."/>
            <person name="Cox K."/>
            <person name="Korf I."/>
            <person name="Meyers B.C."/>
            <person name="Michelmore R.W."/>
        </authorList>
    </citation>
    <scope>NUCLEOTIDE SEQUENCE [LARGE SCALE GENOMIC DNA]</scope>
    <source>
        <strain evidence="2">cv. Salinas</strain>
        <tissue evidence="1">Seedlings</tissue>
    </source>
</reference>
<name>A0A9R1WFX5_LACSA</name>
<dbReference type="AlphaFoldDB" id="A0A9R1WFX5"/>
<evidence type="ECO:0000313" key="2">
    <source>
        <dbReference type="Proteomes" id="UP000235145"/>
    </source>
</evidence>
<evidence type="ECO:0000313" key="1">
    <source>
        <dbReference type="EMBL" id="KAJ0224480.1"/>
    </source>
</evidence>
<dbReference type="PANTHER" id="PTHR12085">
    <property type="entry name" value="SERINE/THREONINE-PROTEIN PHOSPHATASE 2A REGULATORY SUBUNIT B'' SUBUNIT GAMMA"/>
    <property type="match status" value="1"/>
</dbReference>
<keyword evidence="2" id="KW-1185">Reference proteome</keyword>
<dbReference type="EMBL" id="NBSK02000001">
    <property type="protein sequence ID" value="KAJ0224480.1"/>
    <property type="molecule type" value="Genomic_DNA"/>
</dbReference>
<proteinExistence type="predicted"/>
<dbReference type="GO" id="GO:0035303">
    <property type="term" value="P:regulation of dephosphorylation"/>
    <property type="evidence" value="ECO:0007669"/>
    <property type="project" value="InterPro"/>
</dbReference>
<sequence>MHKQSDILLNSDDLDAMWLTLRENYLLHEATASEKVTYEDFSQIASLCTGKMAESARIDMSELDEDSDGFLQPYDNTRKDASTYLHFLECFPSVDQQ</sequence>
<comment type="caution">
    <text evidence="1">The sequence shown here is derived from an EMBL/GenBank/DDBJ whole genome shotgun (WGS) entry which is preliminary data.</text>
</comment>